<proteinExistence type="inferred from homology"/>
<dbReference type="SUPFAM" id="SSF47090">
    <property type="entry name" value="PGBD-like"/>
    <property type="match status" value="1"/>
</dbReference>
<dbReference type="GO" id="GO:0071555">
    <property type="term" value="P:cell wall organization"/>
    <property type="evidence" value="ECO:0007669"/>
    <property type="project" value="UniProtKB-KW"/>
</dbReference>
<dbReference type="GO" id="GO:0009253">
    <property type="term" value="P:peptidoglycan catabolic process"/>
    <property type="evidence" value="ECO:0007669"/>
    <property type="project" value="InterPro"/>
</dbReference>
<evidence type="ECO:0000256" key="3">
    <source>
        <dbReference type="ARBA" id="ARBA00011901"/>
    </source>
</evidence>
<dbReference type="Gene3D" id="1.10.101.10">
    <property type="entry name" value="PGBD-like superfamily/PGBD"/>
    <property type="match status" value="1"/>
</dbReference>
<evidence type="ECO:0000256" key="6">
    <source>
        <dbReference type="SAM" id="SignalP"/>
    </source>
</evidence>
<dbReference type="GO" id="GO:0008745">
    <property type="term" value="F:N-acetylmuramoyl-L-alanine amidase activity"/>
    <property type="evidence" value="ECO:0007669"/>
    <property type="project" value="UniProtKB-EC"/>
</dbReference>
<sequence>MIKIKALVGVSLALSLLSGCAIHSAPHYVIDNSHQAQGKSQRIRFIVLHYTAENEEASLEILTKGNVSAHYLVPLADNNKVYQLVPEEERAWHAGAGSFEGRKILNDTSIGIEIVNLGIAPQLRGQNARVALEANNGYHPPHHYIDFTELQIKKVAHLVKDIAERYEIEPTNIIGHSDMAPSRKIDPGAKFPWERLYKEYGVGAWYNETDKQQFLTESSFETATIPEIKQLFSDYGYQINDSDEWDKSSRDVIYAFQLHFRPQKINGLMDLETYAILKALNKKYVSRSRYN</sequence>
<reference evidence="9" key="1">
    <citation type="submission" date="2017-02" db="EMBL/GenBank/DDBJ databases">
        <authorList>
            <person name="Mornico D."/>
        </authorList>
    </citation>
    <scope>NUCLEOTIDE SEQUENCE [LARGE SCALE GENOMIC DNA]</scope>
</reference>
<comment type="similarity">
    <text evidence="2">Belongs to the N-acetylmuramoyl-L-alanine amidase 2 family.</text>
</comment>
<comment type="catalytic activity">
    <reaction evidence="1">
        <text>Hydrolyzes the link between N-acetylmuramoyl residues and L-amino acid residues in certain cell-wall glycopeptides.</text>
        <dbReference type="EC" id="3.5.1.28"/>
    </reaction>
</comment>
<keyword evidence="9" id="KW-1185">Reference proteome</keyword>
<evidence type="ECO:0000256" key="5">
    <source>
        <dbReference type="ARBA" id="ARBA00023316"/>
    </source>
</evidence>
<evidence type="ECO:0000313" key="8">
    <source>
        <dbReference type="EMBL" id="SJM38185.1"/>
    </source>
</evidence>
<evidence type="ECO:0000313" key="9">
    <source>
        <dbReference type="Proteomes" id="UP000188169"/>
    </source>
</evidence>
<dbReference type="InterPro" id="IPR036366">
    <property type="entry name" value="PGBDSf"/>
</dbReference>
<dbReference type="PANTHER" id="PTHR30417:SF1">
    <property type="entry name" value="N-ACETYLMURAMOYL-L-ALANINE AMIDASE AMID"/>
    <property type="match status" value="1"/>
</dbReference>
<dbReference type="PROSITE" id="PS51257">
    <property type="entry name" value="PROKAR_LIPOPROTEIN"/>
    <property type="match status" value="1"/>
</dbReference>
<dbReference type="GO" id="GO:0009254">
    <property type="term" value="P:peptidoglycan turnover"/>
    <property type="evidence" value="ECO:0007669"/>
    <property type="project" value="TreeGrafter"/>
</dbReference>
<dbReference type="InterPro" id="IPR002502">
    <property type="entry name" value="Amidase_domain"/>
</dbReference>
<evidence type="ECO:0000256" key="2">
    <source>
        <dbReference type="ARBA" id="ARBA00007553"/>
    </source>
</evidence>
<dbReference type="Gene3D" id="3.40.80.10">
    <property type="entry name" value="Peptidoglycan recognition protein-like"/>
    <property type="match status" value="1"/>
</dbReference>
<evidence type="ECO:0000259" key="7">
    <source>
        <dbReference type="SMART" id="SM00644"/>
    </source>
</evidence>
<dbReference type="STRING" id="1945520.A1019T_02175"/>
<evidence type="ECO:0000256" key="4">
    <source>
        <dbReference type="ARBA" id="ARBA00022801"/>
    </source>
</evidence>
<organism evidence="8 9">
    <name type="scientific">Psychrobacter pasteurii</name>
    <dbReference type="NCBI Taxonomy" id="1945520"/>
    <lineage>
        <taxon>Bacteria</taxon>
        <taxon>Pseudomonadati</taxon>
        <taxon>Pseudomonadota</taxon>
        <taxon>Gammaproteobacteria</taxon>
        <taxon>Moraxellales</taxon>
        <taxon>Moraxellaceae</taxon>
        <taxon>Psychrobacter</taxon>
    </lineage>
</organism>
<feature type="chain" id="PRO_5010240051" description="N-acetylmuramoyl-L-alanine amidase" evidence="6">
    <location>
        <begin position="22"/>
        <end position="291"/>
    </location>
</feature>
<dbReference type="AlphaFoldDB" id="A0A1R4EI41"/>
<dbReference type="Proteomes" id="UP000188169">
    <property type="component" value="Unassembled WGS sequence"/>
</dbReference>
<feature type="domain" description="N-acetylmuramoyl-L-alanine amidase" evidence="7">
    <location>
        <begin position="31"/>
        <end position="188"/>
    </location>
</feature>
<dbReference type="Pfam" id="PF01510">
    <property type="entry name" value="Amidase_2"/>
    <property type="match status" value="1"/>
</dbReference>
<dbReference type="OrthoDB" id="9794842at2"/>
<feature type="signal peptide" evidence="6">
    <location>
        <begin position="1"/>
        <end position="21"/>
    </location>
</feature>
<keyword evidence="5" id="KW-0961">Cell wall biogenesis/degradation</keyword>
<dbReference type="InterPro" id="IPR036505">
    <property type="entry name" value="Amidase/PGRP_sf"/>
</dbReference>
<dbReference type="EMBL" id="FUGD01000128">
    <property type="protein sequence ID" value="SJM38185.1"/>
    <property type="molecule type" value="Genomic_DNA"/>
</dbReference>
<keyword evidence="4 8" id="KW-0378">Hydrolase</keyword>
<dbReference type="SMART" id="SM00644">
    <property type="entry name" value="Ami_2"/>
    <property type="match status" value="1"/>
</dbReference>
<name>A0A1R4EI41_9GAMM</name>
<evidence type="ECO:0000256" key="1">
    <source>
        <dbReference type="ARBA" id="ARBA00001561"/>
    </source>
</evidence>
<dbReference type="InterPro" id="IPR036365">
    <property type="entry name" value="PGBD-like_sf"/>
</dbReference>
<protein>
    <recommendedName>
        <fullName evidence="3">N-acetylmuramoyl-L-alanine amidase</fullName>
        <ecNumber evidence="3">3.5.1.28</ecNumber>
    </recommendedName>
</protein>
<dbReference type="EC" id="3.5.1.28" evidence="3"/>
<keyword evidence="6" id="KW-0732">Signal</keyword>
<dbReference type="SUPFAM" id="SSF55846">
    <property type="entry name" value="N-acetylmuramoyl-L-alanine amidase-like"/>
    <property type="match status" value="1"/>
</dbReference>
<dbReference type="RefSeq" id="WP_077449546.1">
    <property type="nucleotide sequence ID" value="NZ_FUGD01000128.1"/>
</dbReference>
<dbReference type="PANTHER" id="PTHR30417">
    <property type="entry name" value="N-ACETYLMURAMOYL-L-ALANINE AMIDASE AMID"/>
    <property type="match status" value="1"/>
</dbReference>
<dbReference type="CDD" id="cd06583">
    <property type="entry name" value="PGRP"/>
    <property type="match status" value="1"/>
</dbReference>
<dbReference type="InterPro" id="IPR051206">
    <property type="entry name" value="NAMLAA_amidase_2"/>
</dbReference>
<accession>A0A1R4EI41</accession>
<gene>
    <name evidence="8" type="primary">amiD</name>
    <name evidence="8" type="ORF">A1019T_02175</name>
</gene>
<dbReference type="FunFam" id="3.40.80.10:FF:000003">
    <property type="entry name" value="N-acetylmuramoyl-L-alanine amidase"/>
    <property type="match status" value="1"/>
</dbReference>